<dbReference type="Proteomes" id="UP000001107">
    <property type="component" value="Chromosome"/>
</dbReference>
<dbReference type="PANTHER" id="PTHR43252">
    <property type="entry name" value="TRANSCRIPTIONAL REGULATOR YQJI"/>
    <property type="match status" value="1"/>
</dbReference>
<dbReference type="HOGENOM" id="CLU_063440_1_3_2"/>
<reference evidence="2" key="1">
    <citation type="submission" date="2007-06" db="EMBL/GenBank/DDBJ databases">
        <title>Complete sequence of Methanococcus vannielii SB.</title>
        <authorList>
            <consortium name="US DOE Joint Genome Institute"/>
            <person name="Copeland A."/>
            <person name="Lucas S."/>
            <person name="Lapidus A."/>
            <person name="Barry K."/>
            <person name="Glavina del Rio T."/>
            <person name="Dalin E."/>
            <person name="Tice H."/>
            <person name="Pitluck S."/>
            <person name="Chain P."/>
            <person name="Malfatti S."/>
            <person name="Shin M."/>
            <person name="Vergez L."/>
            <person name="Schmutz J."/>
            <person name="Larimer F."/>
            <person name="Land M."/>
            <person name="Hauser L."/>
            <person name="Kyrpides N."/>
            <person name="Anderson I."/>
            <person name="Sieprawska-Lupa M."/>
            <person name="Whitman W.B."/>
            <person name="Richardson P."/>
        </authorList>
    </citation>
    <scope>NUCLEOTIDE SEQUENCE [LARGE SCALE GENOMIC DNA]</scope>
    <source>
        <strain evidence="2">SB</strain>
    </source>
</reference>
<dbReference type="InterPro" id="IPR036388">
    <property type="entry name" value="WH-like_DNA-bd_sf"/>
</dbReference>
<dbReference type="EMBL" id="CP000742">
    <property type="protein sequence ID" value="ABR55071.1"/>
    <property type="molecule type" value="Genomic_DNA"/>
</dbReference>
<dbReference type="Pfam" id="PF03551">
    <property type="entry name" value="PadR"/>
    <property type="match status" value="1"/>
</dbReference>
<dbReference type="InterPro" id="IPR036390">
    <property type="entry name" value="WH_DNA-bd_sf"/>
</dbReference>
<dbReference type="Gene3D" id="1.10.10.10">
    <property type="entry name" value="Winged helix-like DNA-binding domain superfamily/Winged helix DNA-binding domain"/>
    <property type="match status" value="1"/>
</dbReference>
<organism evidence="2 3">
    <name type="scientific">Methanococcus vannielii (strain ATCC 35089 / DSM 1224 / JCM 13029 / OCM 148 / SB)</name>
    <dbReference type="NCBI Taxonomy" id="406327"/>
    <lineage>
        <taxon>Archaea</taxon>
        <taxon>Methanobacteriati</taxon>
        <taxon>Methanobacteriota</taxon>
        <taxon>Methanomada group</taxon>
        <taxon>Methanococci</taxon>
        <taxon>Methanococcales</taxon>
        <taxon>Methanococcaceae</taxon>
        <taxon>Methanococcus</taxon>
    </lineage>
</organism>
<dbReference type="SUPFAM" id="SSF46785">
    <property type="entry name" value="Winged helix' DNA-binding domain"/>
    <property type="match status" value="1"/>
</dbReference>
<dbReference type="eggNOG" id="arCOG00002">
    <property type="taxonomic scope" value="Archaea"/>
</dbReference>
<dbReference type="InterPro" id="IPR005149">
    <property type="entry name" value="Tscrpt_reg_PadR_N"/>
</dbReference>
<evidence type="ECO:0000259" key="1">
    <source>
        <dbReference type="Pfam" id="PF03551"/>
    </source>
</evidence>
<keyword evidence="3" id="KW-1185">Reference proteome</keyword>
<feature type="domain" description="Transcription regulator PadR N-terminal" evidence="1">
    <location>
        <begin position="15"/>
        <end position="82"/>
    </location>
</feature>
<dbReference type="AlphaFoldDB" id="A6URE9"/>
<proteinExistence type="predicted"/>
<accession>A6URE9</accession>
<protein>
    <submittedName>
        <fullName evidence="2">Transcriptional regulator, PadR-like family</fullName>
    </submittedName>
</protein>
<dbReference type="GeneID" id="5325517"/>
<name>A6URE9_METVS</name>
<sequence length="131" mass="15014">MSKMKKIKELVKILIMHDLEKEPLHGYSLISKLGDKLGISMSASMIYPILSSLKTKGLIEIEKTDVRGKKVYRLTENGSKFLYENSEKVEYALKKSDALFHFHFNGGLELKNALHTAIKEFVNLDENKKKK</sequence>
<evidence type="ECO:0000313" key="2">
    <source>
        <dbReference type="EMBL" id="ABR55071.1"/>
    </source>
</evidence>
<dbReference type="KEGG" id="mvn:Mevan_1173"/>
<dbReference type="RefSeq" id="WP_012065986.1">
    <property type="nucleotide sequence ID" value="NC_009634.1"/>
</dbReference>
<gene>
    <name evidence="2" type="ordered locus">Mevan_1173</name>
</gene>
<dbReference type="STRING" id="406327.Mevan_1173"/>
<evidence type="ECO:0000313" key="3">
    <source>
        <dbReference type="Proteomes" id="UP000001107"/>
    </source>
</evidence>
<dbReference type="PANTHER" id="PTHR43252:SF2">
    <property type="entry name" value="TRANSCRIPTION REGULATOR, PADR-LIKE FAMILY"/>
    <property type="match status" value="1"/>
</dbReference>